<keyword evidence="2" id="KW-1185">Reference proteome</keyword>
<dbReference type="CDD" id="cd07067">
    <property type="entry name" value="HP_PGM_like"/>
    <property type="match status" value="1"/>
</dbReference>
<accession>A0ABP8KIE8</accession>
<sequence length="190" mass="20389">MLTPDEGSACSGLVATAGTLSWEHTGLVAEHTLILLRHAKSDWSGHEGDHDRPLAKRGRRQAPDAGRWLAANIDAIDLAVVSTAKRARTTWALVSDELEQPPKTRHDDDAYAASGGELLDIVRHLDEALRTVVLVGHNPGIEDFAETLTGDRVPMPTSALAVIELTSTWDAAGRVRGRLRAAGRPPTSAE</sequence>
<gene>
    <name evidence="1" type="ORF">GCM10023168_23420</name>
</gene>
<organism evidence="1 2">
    <name type="scientific">Fodinibacter luteus</name>
    <dbReference type="NCBI Taxonomy" id="552064"/>
    <lineage>
        <taxon>Bacteria</taxon>
        <taxon>Bacillati</taxon>
        <taxon>Actinomycetota</taxon>
        <taxon>Actinomycetes</taxon>
        <taxon>Micrococcales</taxon>
        <taxon>Intrasporangiaceae</taxon>
        <taxon>Fodinibacter (ex Wang et al. 2009)</taxon>
    </lineage>
</organism>
<dbReference type="Proteomes" id="UP001500945">
    <property type="component" value="Unassembled WGS sequence"/>
</dbReference>
<protein>
    <submittedName>
        <fullName evidence="1">Histidine phosphatase family protein</fullName>
    </submittedName>
</protein>
<evidence type="ECO:0000313" key="2">
    <source>
        <dbReference type="Proteomes" id="UP001500945"/>
    </source>
</evidence>
<evidence type="ECO:0000313" key="1">
    <source>
        <dbReference type="EMBL" id="GAA4407406.1"/>
    </source>
</evidence>
<dbReference type="Pfam" id="PF00300">
    <property type="entry name" value="His_Phos_1"/>
    <property type="match status" value="1"/>
</dbReference>
<dbReference type="Gene3D" id="3.40.50.1240">
    <property type="entry name" value="Phosphoglycerate mutase-like"/>
    <property type="match status" value="1"/>
</dbReference>
<dbReference type="SMART" id="SM00855">
    <property type="entry name" value="PGAM"/>
    <property type="match status" value="1"/>
</dbReference>
<dbReference type="PANTHER" id="PTHR47623:SF1">
    <property type="entry name" value="OS09G0287300 PROTEIN"/>
    <property type="match status" value="1"/>
</dbReference>
<name>A0ABP8KIE8_9MICO</name>
<reference evidence="2" key="1">
    <citation type="journal article" date="2019" name="Int. J. Syst. Evol. Microbiol.">
        <title>The Global Catalogue of Microorganisms (GCM) 10K type strain sequencing project: providing services to taxonomists for standard genome sequencing and annotation.</title>
        <authorList>
            <consortium name="The Broad Institute Genomics Platform"/>
            <consortium name="The Broad Institute Genome Sequencing Center for Infectious Disease"/>
            <person name="Wu L."/>
            <person name="Ma J."/>
        </authorList>
    </citation>
    <scope>NUCLEOTIDE SEQUENCE [LARGE SCALE GENOMIC DNA]</scope>
    <source>
        <strain evidence="2">JCM 17809</strain>
    </source>
</reference>
<dbReference type="InterPro" id="IPR013078">
    <property type="entry name" value="His_Pase_superF_clade-1"/>
</dbReference>
<dbReference type="PANTHER" id="PTHR47623">
    <property type="entry name" value="OS09G0287300 PROTEIN"/>
    <property type="match status" value="1"/>
</dbReference>
<dbReference type="SUPFAM" id="SSF53254">
    <property type="entry name" value="Phosphoglycerate mutase-like"/>
    <property type="match status" value="1"/>
</dbReference>
<dbReference type="InterPro" id="IPR029033">
    <property type="entry name" value="His_PPase_superfam"/>
</dbReference>
<dbReference type="EMBL" id="BAABGM010000014">
    <property type="protein sequence ID" value="GAA4407406.1"/>
    <property type="molecule type" value="Genomic_DNA"/>
</dbReference>
<comment type="caution">
    <text evidence="1">The sequence shown here is derived from an EMBL/GenBank/DDBJ whole genome shotgun (WGS) entry which is preliminary data.</text>
</comment>
<proteinExistence type="predicted"/>